<keyword evidence="2" id="KW-1185">Reference proteome</keyword>
<dbReference type="Proteomes" id="UP000789423">
    <property type="component" value="Unassembled WGS sequence"/>
</dbReference>
<reference evidence="1 2" key="1">
    <citation type="submission" date="2021-10" db="EMBL/GenBank/DDBJ databases">
        <authorList>
            <person name="Criscuolo A."/>
        </authorList>
    </citation>
    <scope>NUCLEOTIDE SEQUENCE [LARGE SCALE GENOMIC DNA]</scope>
    <source>
        <strain evidence="2">CIP 111899</strain>
    </source>
</reference>
<name>A0ABN8A235_9BACI</name>
<evidence type="ECO:0000313" key="2">
    <source>
        <dbReference type="Proteomes" id="UP000789423"/>
    </source>
</evidence>
<comment type="caution">
    <text evidence="1">The sequence shown here is derived from an EMBL/GenBank/DDBJ whole genome shotgun (WGS) entry which is preliminary data.</text>
</comment>
<proteinExistence type="predicted"/>
<dbReference type="EMBL" id="CAKJTI010000026">
    <property type="protein sequence ID" value="CAG9614349.1"/>
    <property type="molecule type" value="Genomic_DNA"/>
</dbReference>
<evidence type="ECO:0008006" key="3">
    <source>
        <dbReference type="Google" id="ProtNLM"/>
    </source>
</evidence>
<protein>
    <recommendedName>
        <fullName evidence="3">Group-specific protein</fullName>
    </recommendedName>
</protein>
<organism evidence="1 2">
    <name type="scientific">Bacillus rhizoplanae</name>
    <dbReference type="NCBI Taxonomy" id="2880966"/>
    <lineage>
        <taxon>Bacteria</taxon>
        <taxon>Bacillati</taxon>
        <taxon>Bacillota</taxon>
        <taxon>Bacilli</taxon>
        <taxon>Bacillales</taxon>
        <taxon>Bacillaceae</taxon>
        <taxon>Bacillus</taxon>
    </lineage>
</organism>
<gene>
    <name evidence="1" type="ORF">BACCIP111899_03576</name>
</gene>
<sequence length="122" mass="14816">MENREQIYKIMNVCKREDDLFYSYLSCLSRIKENSKQFSKVKQEVREEYLIRGICEREVDILVEQNKQVADLYIPKLLRWEFLQANVHYIEDLCSMVFQLEPLCFSEEQWKNVITIIEKELP</sequence>
<evidence type="ECO:0000313" key="1">
    <source>
        <dbReference type="EMBL" id="CAG9614349.1"/>
    </source>
</evidence>
<accession>A0ABN8A235</accession>